<proteinExistence type="predicted"/>
<dbReference type="Proteomes" id="UP000000557">
    <property type="component" value="Chromosome"/>
</dbReference>
<organism evidence="1 2">
    <name type="scientific">Gloeobacter violaceus (strain ATCC 29082 / PCC 7421)</name>
    <dbReference type="NCBI Taxonomy" id="251221"/>
    <lineage>
        <taxon>Bacteria</taxon>
        <taxon>Bacillati</taxon>
        <taxon>Cyanobacteriota</taxon>
        <taxon>Cyanophyceae</taxon>
        <taxon>Gloeobacterales</taxon>
        <taxon>Gloeobacteraceae</taxon>
        <taxon>Gloeobacter</taxon>
    </lineage>
</organism>
<dbReference type="EMBL" id="BA000045">
    <property type="protein sequence ID" value="BAC92035.1"/>
    <property type="molecule type" value="Genomic_DNA"/>
</dbReference>
<evidence type="ECO:0000313" key="1">
    <source>
        <dbReference type="EMBL" id="BAC92035.1"/>
    </source>
</evidence>
<name>Q7NDY8_GLOVI</name>
<dbReference type="eggNOG" id="COG1075">
    <property type="taxonomic scope" value="Bacteria"/>
</dbReference>
<dbReference type="AlphaFoldDB" id="Q7NDY8"/>
<sequence length="137" mass="15086">MTGGPEDPRSVLKRRIELTLWLIEQGVIAPERGDELIVKHIREFAAEGAAANPVVYSSPPAARPLASVTQRLLLFERLNRLPYQQLNMLAFVLKVAPGILPPQNAPHGDRVYQLLVWAESESGCGLQAVLEVLEQLG</sequence>
<dbReference type="STRING" id="251221.gene:10761612"/>
<dbReference type="InParanoid" id="Q7NDY8"/>
<accession>Q7NDY8</accession>
<reference evidence="1 2" key="1">
    <citation type="journal article" date="2003" name="DNA Res.">
        <title>Complete genome structure of Gloeobacter violaceus PCC 7421, a cyanobacterium that lacks thylakoids.</title>
        <authorList>
            <person name="Nakamura Y."/>
            <person name="Kaneko T."/>
            <person name="Sato S."/>
            <person name="Mimuro M."/>
            <person name="Miyashita H."/>
            <person name="Tsuchiya T."/>
            <person name="Sasamoto S."/>
            <person name="Watanabe A."/>
            <person name="Kawashima K."/>
            <person name="Kishida Y."/>
            <person name="Kiyokawa C."/>
            <person name="Kohara M."/>
            <person name="Matsumoto M."/>
            <person name="Matsuno A."/>
            <person name="Nakazaki N."/>
            <person name="Shimpo S."/>
            <person name="Takeuchi C."/>
            <person name="Yamada M."/>
            <person name="Tabata S."/>
        </authorList>
    </citation>
    <scope>NUCLEOTIDE SEQUENCE [LARGE SCALE GENOMIC DNA]</scope>
    <source>
        <strain evidence="2">ATCC 29082 / PCC 7421</strain>
    </source>
</reference>
<dbReference type="HOGENOM" id="CLU_1862338_0_0_3"/>
<reference evidence="1 2" key="2">
    <citation type="journal article" date="2003" name="DNA Res.">
        <title>Complete genome structure of Gloeobacter violaceus PCC 7421, a cyanobacterium that lacks thylakoids (supplement).</title>
        <authorList>
            <person name="Nakamura Y."/>
            <person name="Kaneko T."/>
            <person name="Sato S."/>
            <person name="Mimuro M."/>
            <person name="Miyashita H."/>
            <person name="Tsuchiya T."/>
            <person name="Sasamoto S."/>
            <person name="Watanabe A."/>
            <person name="Kawashima K."/>
            <person name="Kishida Y."/>
            <person name="Kiyokawa C."/>
            <person name="Kohara M."/>
            <person name="Matsumoto M."/>
            <person name="Matsuno A."/>
            <person name="Nakazaki N."/>
            <person name="Shimpo S."/>
            <person name="Takeuchi C."/>
            <person name="Yamada M."/>
            <person name="Tabata S."/>
        </authorList>
    </citation>
    <scope>NUCLEOTIDE SEQUENCE [LARGE SCALE GENOMIC DNA]</scope>
    <source>
        <strain evidence="2">ATCC 29082 / PCC 7421</strain>
    </source>
</reference>
<dbReference type="OrthoDB" id="7055795at2"/>
<dbReference type="EnsemblBacteria" id="BAC92035">
    <property type="protein sequence ID" value="BAC92035"/>
    <property type="gene ID" value="BAC92035"/>
</dbReference>
<gene>
    <name evidence="1" type="ordered locus">glr4094</name>
</gene>
<protein>
    <submittedName>
        <fullName evidence="1">Glr4094 protein</fullName>
    </submittedName>
</protein>
<evidence type="ECO:0000313" key="2">
    <source>
        <dbReference type="Proteomes" id="UP000000557"/>
    </source>
</evidence>
<keyword evidence="2" id="KW-1185">Reference proteome</keyword>
<dbReference type="PhylomeDB" id="Q7NDY8"/>
<dbReference type="KEGG" id="gvi:glr4094"/>
<dbReference type="RefSeq" id="WP_011144080.1">
    <property type="nucleotide sequence ID" value="NC_005125.1"/>
</dbReference>